<dbReference type="RefSeq" id="WP_123862004.1">
    <property type="nucleotide sequence ID" value="NZ_MTDB01000072.1"/>
</dbReference>
<dbReference type="GeneID" id="96789734"/>
<dbReference type="AlphaFoldDB" id="A0AA94F0P7"/>
<comment type="caution">
    <text evidence="1">The sequence shown here is derived from an EMBL/GenBank/DDBJ whole genome shotgun (WGS) entry which is preliminary data.</text>
</comment>
<evidence type="ECO:0000313" key="1">
    <source>
        <dbReference type="EMBL" id="RVU88654.1"/>
    </source>
</evidence>
<sequence length="37" mass="4462">MTTEQISDIYEELYAKDYSKQQISYLMKDSPEEKSLR</sequence>
<protein>
    <submittedName>
        <fullName evidence="1">Uncharacterized protein</fullName>
    </submittedName>
</protein>
<gene>
    <name evidence="1" type="ORF">EJB19_10975</name>
</gene>
<reference evidence="1" key="1">
    <citation type="submission" date="2018-12" db="EMBL/GenBank/DDBJ databases">
        <title>Draft genome sequence of Flaovobacterium columnare BGFS27 isolated from channel catfish in Alabama.</title>
        <authorList>
            <person name="Cai W."/>
            <person name="Arias C."/>
        </authorList>
    </citation>
    <scope>NUCLEOTIDE SEQUENCE [LARGE SCALE GENOMIC DNA]</scope>
    <source>
        <strain evidence="1">BGFS27</strain>
    </source>
</reference>
<proteinExistence type="predicted"/>
<name>A0AA94F0P7_9FLAO</name>
<organism evidence="1">
    <name type="scientific">Flavobacterium columnare</name>
    <dbReference type="NCBI Taxonomy" id="996"/>
    <lineage>
        <taxon>Bacteria</taxon>
        <taxon>Pseudomonadati</taxon>
        <taxon>Bacteroidota</taxon>
        <taxon>Flavobacteriia</taxon>
        <taxon>Flavobacteriales</taxon>
        <taxon>Flavobacteriaceae</taxon>
        <taxon>Flavobacterium</taxon>
    </lineage>
</organism>
<accession>A0AA94F0P7</accession>
<dbReference type="EMBL" id="RWGX01000004">
    <property type="protein sequence ID" value="RVU88654.1"/>
    <property type="molecule type" value="Genomic_DNA"/>
</dbReference>